<dbReference type="SUPFAM" id="SSF52499">
    <property type="entry name" value="Isochorismatase-like hydrolases"/>
    <property type="match status" value="1"/>
</dbReference>
<dbReference type="RefSeq" id="WP_163461260.1">
    <property type="nucleotide sequence ID" value="NZ_JAAAMG010000002.1"/>
</dbReference>
<proteinExistence type="predicted"/>
<accession>A0A6N9SX48</accession>
<comment type="caution">
    <text evidence="3">The sequence shown here is derived from an EMBL/GenBank/DDBJ whole genome shotgun (WGS) entry which is preliminary data.</text>
</comment>
<dbReference type="Proteomes" id="UP000469011">
    <property type="component" value="Unassembled WGS sequence"/>
</dbReference>
<dbReference type="InterPro" id="IPR050272">
    <property type="entry name" value="Isochorismatase-like_hydrls"/>
</dbReference>
<keyword evidence="1" id="KW-0378">Hydrolase</keyword>
<dbReference type="Gene3D" id="3.40.50.850">
    <property type="entry name" value="Isochorismatase-like"/>
    <property type="match status" value="1"/>
</dbReference>
<dbReference type="AlphaFoldDB" id="A0A6N9SX48"/>
<evidence type="ECO:0000256" key="1">
    <source>
        <dbReference type="ARBA" id="ARBA00022801"/>
    </source>
</evidence>
<name>A0A6N9SX48_9HYPH</name>
<evidence type="ECO:0000313" key="4">
    <source>
        <dbReference type="Proteomes" id="UP000469011"/>
    </source>
</evidence>
<sequence length="257" mass="27714">MSGKDDIGGYTLGHLPGQRWTIGTDMVGTVRPQPASRPVRIPARPLDVEIDLARTALLVVDMQNDFLHPDGWFAGRGVDISPLSTVVPAIRDLSASCRAASIPVVWVNWGVGHGADGLPANVLFRGKRKADATGYGEPGALREGSWGAAVADELAPEATDLVVPKQRFSGFHETRLDSVLRNLGVTTLLFAGINIDRCVFETLTDAGARGYDCLLVEDACTTVSPPEISRAITWLIEELHGFVIRRDHIVEALTPFP</sequence>
<dbReference type="CDD" id="cd00431">
    <property type="entry name" value="cysteine_hydrolases"/>
    <property type="match status" value="1"/>
</dbReference>
<evidence type="ECO:0000313" key="3">
    <source>
        <dbReference type="EMBL" id="NDW03653.1"/>
    </source>
</evidence>
<keyword evidence="4" id="KW-1185">Reference proteome</keyword>
<dbReference type="InterPro" id="IPR000868">
    <property type="entry name" value="Isochorismatase-like_dom"/>
</dbReference>
<dbReference type="PANTHER" id="PTHR43540:SF9">
    <property type="entry name" value="FAMILY HYDROLASE, PUTATIVE (AFU_ORTHOLOGUE AFUA_2G08700)-RELATED"/>
    <property type="match status" value="1"/>
</dbReference>
<organism evidence="3 4">
    <name type="scientific">Jiella pacifica</name>
    <dbReference type="NCBI Taxonomy" id="2696469"/>
    <lineage>
        <taxon>Bacteria</taxon>
        <taxon>Pseudomonadati</taxon>
        <taxon>Pseudomonadota</taxon>
        <taxon>Alphaproteobacteria</taxon>
        <taxon>Hyphomicrobiales</taxon>
        <taxon>Aurantimonadaceae</taxon>
        <taxon>Jiella</taxon>
    </lineage>
</organism>
<evidence type="ECO:0000259" key="2">
    <source>
        <dbReference type="Pfam" id="PF00857"/>
    </source>
</evidence>
<reference evidence="3 4" key="1">
    <citation type="submission" date="2020-01" db="EMBL/GenBank/DDBJ databases">
        <title>Jiella pacifica sp. nov.</title>
        <authorList>
            <person name="Xue Z."/>
            <person name="Zhu S."/>
            <person name="Chen J."/>
            <person name="Yang J."/>
        </authorList>
    </citation>
    <scope>NUCLEOTIDE SEQUENCE [LARGE SCALE GENOMIC DNA]</scope>
    <source>
        <strain evidence="3 4">40Bstr34</strain>
    </source>
</reference>
<protein>
    <submittedName>
        <fullName evidence="3">Isochorismatase family protein</fullName>
    </submittedName>
</protein>
<dbReference type="GO" id="GO:0016787">
    <property type="term" value="F:hydrolase activity"/>
    <property type="evidence" value="ECO:0007669"/>
    <property type="project" value="UniProtKB-KW"/>
</dbReference>
<feature type="domain" description="Isochorismatase-like" evidence="2">
    <location>
        <begin position="55"/>
        <end position="231"/>
    </location>
</feature>
<gene>
    <name evidence="3" type="ORF">GTK09_04365</name>
</gene>
<dbReference type="EMBL" id="JAAAMG010000002">
    <property type="protein sequence ID" value="NDW03653.1"/>
    <property type="molecule type" value="Genomic_DNA"/>
</dbReference>
<dbReference type="InterPro" id="IPR036380">
    <property type="entry name" value="Isochorismatase-like_sf"/>
</dbReference>
<dbReference type="Pfam" id="PF00857">
    <property type="entry name" value="Isochorismatase"/>
    <property type="match status" value="1"/>
</dbReference>
<dbReference type="PANTHER" id="PTHR43540">
    <property type="entry name" value="PEROXYUREIDOACRYLATE/UREIDOACRYLATE AMIDOHYDROLASE-RELATED"/>
    <property type="match status" value="1"/>
</dbReference>